<feature type="transmembrane region" description="Helical" evidence="2">
    <location>
        <begin position="222"/>
        <end position="239"/>
    </location>
</feature>
<feature type="region of interest" description="Disordered" evidence="1">
    <location>
        <begin position="1"/>
        <end position="25"/>
    </location>
</feature>
<dbReference type="Proteomes" id="UP000642509">
    <property type="component" value="Unassembled WGS sequence"/>
</dbReference>
<protein>
    <submittedName>
        <fullName evidence="3">Uncharacterized protein</fullName>
    </submittedName>
</protein>
<comment type="caution">
    <text evidence="3">The sequence shown here is derived from an EMBL/GenBank/DDBJ whole genome shotgun (WGS) entry which is preliminary data.</text>
</comment>
<feature type="transmembrane region" description="Helical" evidence="2">
    <location>
        <begin position="90"/>
        <end position="112"/>
    </location>
</feature>
<gene>
    <name evidence="3" type="ORF">GCM10010977_24930</name>
</gene>
<feature type="transmembrane region" description="Helical" evidence="2">
    <location>
        <begin position="133"/>
        <end position="161"/>
    </location>
</feature>
<reference evidence="4" key="1">
    <citation type="journal article" date="2019" name="Int. J. Syst. Evol. Microbiol.">
        <title>The Global Catalogue of Microorganisms (GCM) 10K type strain sequencing project: providing services to taxonomists for standard genome sequencing and annotation.</title>
        <authorList>
            <consortium name="The Broad Institute Genomics Platform"/>
            <consortium name="The Broad Institute Genome Sequencing Center for Infectious Disease"/>
            <person name="Wu L."/>
            <person name="Ma J."/>
        </authorList>
    </citation>
    <scope>NUCLEOTIDE SEQUENCE [LARGE SCALE GENOMIC DNA]</scope>
    <source>
        <strain evidence="4">CGMCC 1.7064</strain>
    </source>
</reference>
<feature type="transmembrane region" description="Helical" evidence="2">
    <location>
        <begin position="35"/>
        <end position="57"/>
    </location>
</feature>
<organism evidence="3 4">
    <name type="scientific">Citricoccus zhacaiensis</name>
    <dbReference type="NCBI Taxonomy" id="489142"/>
    <lineage>
        <taxon>Bacteria</taxon>
        <taxon>Bacillati</taxon>
        <taxon>Actinomycetota</taxon>
        <taxon>Actinomycetes</taxon>
        <taxon>Micrococcales</taxon>
        <taxon>Micrococcaceae</taxon>
        <taxon>Citricoccus</taxon>
    </lineage>
</organism>
<proteinExistence type="predicted"/>
<name>A0ABQ2M6P2_9MICC</name>
<feature type="transmembrane region" description="Helical" evidence="2">
    <location>
        <begin position="173"/>
        <end position="191"/>
    </location>
</feature>
<keyword evidence="2" id="KW-0812">Transmembrane</keyword>
<sequence length="256" mass="26721">MTAPFATTSGATATTSTPAASPGSMAEFDATTSRWGRLTMLAGLVFSLAGPLYLVFFADLGVTATALFTAFAAVAGTFFVIWIIEPITYFPILGPASMYQAFMIGNISNKLLPSALIAQARIDARPGTHRGGLAAVMAICGAAFVHLLSLLVFVGILGTWLISVIPESVTDVVRVYVLPAVLGAVIIQAIVSLKQVRATAVAAVVAALVQFVLVPLVPALGMAATAISVIVTLVIGWYVRKREPFEPTTTEGETHP</sequence>
<dbReference type="EMBL" id="BMLQ01000007">
    <property type="protein sequence ID" value="GGO47516.1"/>
    <property type="molecule type" value="Genomic_DNA"/>
</dbReference>
<feature type="transmembrane region" description="Helical" evidence="2">
    <location>
        <begin position="64"/>
        <end position="84"/>
    </location>
</feature>
<evidence type="ECO:0000313" key="4">
    <source>
        <dbReference type="Proteomes" id="UP000642509"/>
    </source>
</evidence>
<keyword evidence="2" id="KW-1133">Transmembrane helix</keyword>
<dbReference type="RefSeq" id="WP_373286732.1">
    <property type="nucleotide sequence ID" value="NZ_BAAAOU010000002.1"/>
</dbReference>
<keyword evidence="4" id="KW-1185">Reference proteome</keyword>
<keyword evidence="2" id="KW-0472">Membrane</keyword>
<feature type="transmembrane region" description="Helical" evidence="2">
    <location>
        <begin position="198"/>
        <end position="216"/>
    </location>
</feature>
<evidence type="ECO:0000313" key="3">
    <source>
        <dbReference type="EMBL" id="GGO47516.1"/>
    </source>
</evidence>
<accession>A0ABQ2M6P2</accession>
<evidence type="ECO:0000256" key="2">
    <source>
        <dbReference type="SAM" id="Phobius"/>
    </source>
</evidence>
<evidence type="ECO:0000256" key="1">
    <source>
        <dbReference type="SAM" id="MobiDB-lite"/>
    </source>
</evidence>